<dbReference type="OrthoDB" id="5310837at2759"/>
<dbReference type="EMBL" id="ML977332">
    <property type="protein sequence ID" value="KAF2112066.1"/>
    <property type="molecule type" value="Genomic_DNA"/>
</dbReference>
<gene>
    <name evidence="2" type="ORF">BDV96DRAFT_168220</name>
</gene>
<evidence type="ECO:0000313" key="2">
    <source>
        <dbReference type="EMBL" id="KAF2112066.1"/>
    </source>
</evidence>
<keyword evidence="1" id="KW-0472">Membrane</keyword>
<keyword evidence="3" id="KW-1185">Reference proteome</keyword>
<evidence type="ECO:0000256" key="1">
    <source>
        <dbReference type="SAM" id="Phobius"/>
    </source>
</evidence>
<organism evidence="2 3">
    <name type="scientific">Lophiotrema nucula</name>
    <dbReference type="NCBI Taxonomy" id="690887"/>
    <lineage>
        <taxon>Eukaryota</taxon>
        <taxon>Fungi</taxon>
        <taxon>Dikarya</taxon>
        <taxon>Ascomycota</taxon>
        <taxon>Pezizomycotina</taxon>
        <taxon>Dothideomycetes</taxon>
        <taxon>Pleosporomycetidae</taxon>
        <taxon>Pleosporales</taxon>
        <taxon>Lophiotremataceae</taxon>
        <taxon>Lophiotrema</taxon>
    </lineage>
</organism>
<keyword evidence="1" id="KW-0812">Transmembrane</keyword>
<dbReference type="Proteomes" id="UP000799770">
    <property type="component" value="Unassembled WGS sequence"/>
</dbReference>
<sequence>MAAQSQIFVAAPVRTGAVEALADLLETMNAGPGTADPANALLPFGRIPTIHVARFVILDDPSLPDRQQIARELPASEPLRLAFIANCDGSEDQLLRELVQLATPGLQQIFSHCSDFDARADLLAWLRAHRIIPAAIYANWPGRSMTQVREEAALHKTLRQAHLAHPKASPEQLRHVLLAAARSVPLTPLPAPTFAEKVAHMGDFLRLPLYAALLSPLLVPALPFLVLLLRWRETHDPVLAPVPSIARNKLLKSIEDRDVTNQYSTIGSLKPGRFRRWLTVAILWIIDWSGRHLFTTGRLGRVNTIHFASWTFLDDKRRVCFASNYDGSREAYNDDFINKVAFGLNLSFSNGLGYPQTNWLIFDGARREQDFKRYLFHHQIPTQVWYKAMPGLTTYDLARNTRIRQGLTANLTGSELRAWIAEI</sequence>
<reference evidence="2" key="1">
    <citation type="journal article" date="2020" name="Stud. Mycol.">
        <title>101 Dothideomycetes genomes: a test case for predicting lifestyles and emergence of pathogens.</title>
        <authorList>
            <person name="Haridas S."/>
            <person name="Albert R."/>
            <person name="Binder M."/>
            <person name="Bloem J."/>
            <person name="Labutti K."/>
            <person name="Salamov A."/>
            <person name="Andreopoulos B."/>
            <person name="Baker S."/>
            <person name="Barry K."/>
            <person name="Bills G."/>
            <person name="Bluhm B."/>
            <person name="Cannon C."/>
            <person name="Castanera R."/>
            <person name="Culley D."/>
            <person name="Daum C."/>
            <person name="Ezra D."/>
            <person name="Gonzalez J."/>
            <person name="Henrissat B."/>
            <person name="Kuo A."/>
            <person name="Liang C."/>
            <person name="Lipzen A."/>
            <person name="Lutzoni F."/>
            <person name="Magnuson J."/>
            <person name="Mondo S."/>
            <person name="Nolan M."/>
            <person name="Ohm R."/>
            <person name="Pangilinan J."/>
            <person name="Park H.-J."/>
            <person name="Ramirez L."/>
            <person name="Alfaro M."/>
            <person name="Sun H."/>
            <person name="Tritt A."/>
            <person name="Yoshinaga Y."/>
            <person name="Zwiers L.-H."/>
            <person name="Turgeon B."/>
            <person name="Goodwin S."/>
            <person name="Spatafora J."/>
            <person name="Crous P."/>
            <person name="Grigoriev I."/>
        </authorList>
    </citation>
    <scope>NUCLEOTIDE SEQUENCE</scope>
    <source>
        <strain evidence="2">CBS 627.86</strain>
    </source>
</reference>
<dbReference type="AlphaFoldDB" id="A0A6A5YYU8"/>
<evidence type="ECO:0000313" key="3">
    <source>
        <dbReference type="Proteomes" id="UP000799770"/>
    </source>
</evidence>
<accession>A0A6A5YYU8</accession>
<keyword evidence="1" id="KW-1133">Transmembrane helix</keyword>
<feature type="transmembrane region" description="Helical" evidence="1">
    <location>
        <begin position="207"/>
        <end position="229"/>
    </location>
</feature>
<proteinExistence type="predicted"/>
<name>A0A6A5YYU8_9PLEO</name>
<protein>
    <submittedName>
        <fullName evidence="2">Uncharacterized protein</fullName>
    </submittedName>
</protein>